<keyword evidence="2" id="KW-1185">Reference proteome</keyword>
<gene>
    <name evidence="1" type="ordered locus">AM1_2055</name>
</gene>
<dbReference type="HOGENOM" id="CLU_3094353_0_0_3"/>
<reference evidence="1 2" key="1">
    <citation type="journal article" date="2008" name="Proc. Natl. Acad. Sci. U.S.A.">
        <title>Niche adaptation and genome expansion in the chlorophyll d-producing cyanobacterium Acaryochloris marina.</title>
        <authorList>
            <person name="Swingley W.D."/>
            <person name="Chen M."/>
            <person name="Cheung P.C."/>
            <person name="Conrad A.L."/>
            <person name="Dejesa L.C."/>
            <person name="Hao J."/>
            <person name="Honchak B.M."/>
            <person name="Karbach L.E."/>
            <person name="Kurdoglu A."/>
            <person name="Lahiri S."/>
            <person name="Mastrian S.D."/>
            <person name="Miyashita H."/>
            <person name="Page L."/>
            <person name="Ramakrishna P."/>
            <person name="Satoh S."/>
            <person name="Sattley W.M."/>
            <person name="Shimada Y."/>
            <person name="Taylor H.L."/>
            <person name="Tomo T."/>
            <person name="Tsuchiya T."/>
            <person name="Wang Z.T."/>
            <person name="Raymond J."/>
            <person name="Mimuro M."/>
            <person name="Blankenship R.E."/>
            <person name="Touchman J.W."/>
        </authorList>
    </citation>
    <scope>NUCLEOTIDE SEQUENCE [LARGE SCALE GENOMIC DNA]</scope>
    <source>
        <strain evidence="2">MBIC 11017</strain>
    </source>
</reference>
<protein>
    <submittedName>
        <fullName evidence="1">Uncharacterized protein</fullName>
    </submittedName>
</protein>
<dbReference type="Proteomes" id="UP000000268">
    <property type="component" value="Chromosome"/>
</dbReference>
<proteinExistence type="predicted"/>
<evidence type="ECO:0000313" key="2">
    <source>
        <dbReference type="Proteomes" id="UP000000268"/>
    </source>
</evidence>
<dbReference type="EMBL" id="CP000828">
    <property type="protein sequence ID" value="ABW27070.1"/>
    <property type="molecule type" value="Genomic_DNA"/>
</dbReference>
<dbReference type="KEGG" id="amr:AM1_2055"/>
<dbReference type="RefSeq" id="WP_012162560.1">
    <property type="nucleotide sequence ID" value="NC_009925.1"/>
</dbReference>
<organism evidence="1 2">
    <name type="scientific">Acaryochloris marina (strain MBIC 11017)</name>
    <dbReference type="NCBI Taxonomy" id="329726"/>
    <lineage>
        <taxon>Bacteria</taxon>
        <taxon>Bacillati</taxon>
        <taxon>Cyanobacteriota</taxon>
        <taxon>Cyanophyceae</taxon>
        <taxon>Acaryochloridales</taxon>
        <taxon>Acaryochloridaceae</taxon>
        <taxon>Acaryochloris</taxon>
    </lineage>
</organism>
<dbReference type="AlphaFoldDB" id="B0BYQ4"/>
<evidence type="ECO:0000313" key="1">
    <source>
        <dbReference type="EMBL" id="ABW27070.1"/>
    </source>
</evidence>
<name>B0BYQ4_ACAM1</name>
<accession>B0BYQ4</accession>
<sequence length="51" mass="5559">MKVIHLSLITLLLSTFTLSGAVAFILFQDLSQTLEGKGQKNSNLKVVRVAN</sequence>